<organism evidence="2 3">
    <name type="scientific">Spirosoma telluris</name>
    <dbReference type="NCBI Taxonomy" id="2183553"/>
    <lineage>
        <taxon>Bacteria</taxon>
        <taxon>Pseudomonadati</taxon>
        <taxon>Bacteroidota</taxon>
        <taxon>Cytophagia</taxon>
        <taxon>Cytophagales</taxon>
        <taxon>Cytophagaceae</taxon>
        <taxon>Spirosoma</taxon>
    </lineage>
</organism>
<dbReference type="Pfam" id="PF14054">
    <property type="entry name" value="DUF4249"/>
    <property type="match status" value="1"/>
</dbReference>
<feature type="region of interest" description="Disordered" evidence="1">
    <location>
        <begin position="379"/>
        <end position="426"/>
    </location>
</feature>
<evidence type="ECO:0000256" key="1">
    <source>
        <dbReference type="SAM" id="MobiDB-lite"/>
    </source>
</evidence>
<keyword evidence="3" id="KW-1185">Reference proteome</keyword>
<dbReference type="AlphaFoldDB" id="A0A327NVS7"/>
<accession>A0A327NVS7</accession>
<sequence>MNVFFSPFRRFPLMIWLLFVSVLASCVDPEDLMLRGTVDVIVVDGTITNLAEPQVIRLNRSKADPLTGRPGNLPLSKATVEVIVDSSQVIAAHETQIGSYQLPSDFKGQIGHAYQLRFTLSEGTQYTSTQQVMVTVPSINRVYAQFNPTGLSPEEALIGNLRAGHDIYLDTQDPASERNYYRWDWKLWENEEWCRTCENGQYSINNVLNLISGNGLQYFETGDSLFEDCFYRPYFINQPVFPYWVYDYPCRTQCWAIFNSYSLNVFADSYINGGAIAAQKVAQIPFYQHNACLVEIRQAALTPSAYQFYKQVADQTQRTGGLADTPPTASIGNVRSMTNNREIIVGFFTASAVATVRYWLDRKDTQGIPPGLFIALKGREPIREPTPPKDSPPINIYNTKTAPPPYTATCQSNDGHTPVKPVGWRD</sequence>
<evidence type="ECO:0000313" key="2">
    <source>
        <dbReference type="EMBL" id="RAI78713.1"/>
    </source>
</evidence>
<dbReference type="InterPro" id="IPR025345">
    <property type="entry name" value="DUF4249"/>
</dbReference>
<name>A0A327NVS7_9BACT</name>
<dbReference type="Proteomes" id="UP000249016">
    <property type="component" value="Unassembled WGS sequence"/>
</dbReference>
<dbReference type="OrthoDB" id="922982at2"/>
<evidence type="ECO:0000313" key="3">
    <source>
        <dbReference type="Proteomes" id="UP000249016"/>
    </source>
</evidence>
<protein>
    <submittedName>
        <fullName evidence="2">DUF4249 domain-containing protein</fullName>
    </submittedName>
</protein>
<gene>
    <name evidence="2" type="ORF">HMF3257_33495</name>
</gene>
<comment type="caution">
    <text evidence="2">The sequence shown here is derived from an EMBL/GenBank/DDBJ whole genome shotgun (WGS) entry which is preliminary data.</text>
</comment>
<reference evidence="2 3" key="1">
    <citation type="submission" date="2018-06" db="EMBL/GenBank/DDBJ databases">
        <title>Spirosoma sp. HMF3257 Genome sequencing and assembly.</title>
        <authorList>
            <person name="Kang H."/>
            <person name="Cha I."/>
            <person name="Kim H."/>
            <person name="Kang J."/>
            <person name="Joh K."/>
        </authorList>
    </citation>
    <scope>NUCLEOTIDE SEQUENCE [LARGE SCALE GENOMIC DNA]</scope>
    <source>
        <strain evidence="2 3">HMF3257</strain>
    </source>
</reference>
<proteinExistence type="predicted"/>
<dbReference type="EMBL" id="QLII01000001">
    <property type="protein sequence ID" value="RAI78713.1"/>
    <property type="molecule type" value="Genomic_DNA"/>
</dbReference>